<evidence type="ECO:0000313" key="5">
    <source>
        <dbReference type="EMBL" id="UOF91773.1"/>
    </source>
</evidence>
<accession>A0ABY4CRE5</accession>
<dbReference type="EMBL" id="CP089291">
    <property type="protein sequence ID" value="UOF91773.1"/>
    <property type="molecule type" value="Genomic_DNA"/>
</dbReference>
<dbReference type="Pfam" id="PF00929">
    <property type="entry name" value="RNase_T"/>
    <property type="match status" value="1"/>
</dbReference>
<protein>
    <submittedName>
        <fullName evidence="5">3'-5' exoribonuclease</fullName>
    </submittedName>
</protein>
<dbReference type="RefSeq" id="WP_347438461.1">
    <property type="nucleotide sequence ID" value="NZ_CP089291.1"/>
</dbReference>
<dbReference type="InterPro" id="IPR036397">
    <property type="entry name" value="RNaseH_sf"/>
</dbReference>
<evidence type="ECO:0000313" key="6">
    <source>
        <dbReference type="Proteomes" id="UP000830167"/>
    </source>
</evidence>
<keyword evidence="6" id="KW-1185">Reference proteome</keyword>
<evidence type="ECO:0000256" key="3">
    <source>
        <dbReference type="ARBA" id="ARBA00022839"/>
    </source>
</evidence>
<keyword evidence="2" id="KW-0378">Hydrolase</keyword>
<dbReference type="Gene3D" id="3.30.420.10">
    <property type="entry name" value="Ribonuclease H-like superfamily/Ribonuclease H"/>
    <property type="match status" value="1"/>
</dbReference>
<dbReference type="InterPro" id="IPR012337">
    <property type="entry name" value="RNaseH-like_sf"/>
</dbReference>
<reference evidence="5" key="1">
    <citation type="submission" date="2021-12" db="EMBL/GenBank/DDBJ databases">
        <title>Alicyclobacillaceae gen. nov., sp. nov., isolated from chalcocite enrichment system.</title>
        <authorList>
            <person name="Jiang Z."/>
        </authorList>
    </citation>
    <scope>NUCLEOTIDE SEQUENCE</scope>
    <source>
        <strain evidence="5">MYW30-H2</strain>
    </source>
</reference>
<evidence type="ECO:0000256" key="1">
    <source>
        <dbReference type="ARBA" id="ARBA00022722"/>
    </source>
</evidence>
<dbReference type="NCBIfam" id="TIGR00573">
    <property type="entry name" value="dnaq"/>
    <property type="match status" value="1"/>
</dbReference>
<feature type="domain" description="Exonuclease" evidence="4">
    <location>
        <begin position="57"/>
        <end position="226"/>
    </location>
</feature>
<proteinExistence type="predicted"/>
<sequence>MDGRRSGFFQRLFGSKHGESASSFYHMETFQSEAAFRQMMREHQLQNIWTQSLLESTYAVFDTETTGFNPKQDYMFSIGGVKVTGIGEVQDTFYSLIRIPEHISIAEELLLSSQIKRSDIAQAPFVSNVLRDFLNFVGDSIWVAHYAKHDVRFINMASRQCWKTELDIQVVDTERVGRILFPDRQTATLEDMLTYFKVPIENRHHALSDAQMTAKVWNHMLQHLQQKQIHTVGDLFEAIIMQ</sequence>
<dbReference type="Proteomes" id="UP000830167">
    <property type="component" value="Chromosome"/>
</dbReference>
<dbReference type="PANTHER" id="PTHR30231">
    <property type="entry name" value="DNA POLYMERASE III SUBUNIT EPSILON"/>
    <property type="match status" value="1"/>
</dbReference>
<keyword evidence="1" id="KW-0540">Nuclease</keyword>
<organism evidence="5 6">
    <name type="scientific">Fodinisporobacter ferrooxydans</name>
    <dbReference type="NCBI Taxonomy" id="2901836"/>
    <lineage>
        <taxon>Bacteria</taxon>
        <taxon>Bacillati</taxon>
        <taxon>Bacillota</taxon>
        <taxon>Bacilli</taxon>
        <taxon>Bacillales</taxon>
        <taxon>Alicyclobacillaceae</taxon>
        <taxon>Fodinisporobacter</taxon>
    </lineage>
</organism>
<gene>
    <name evidence="5" type="ORF">LSG31_05880</name>
</gene>
<dbReference type="PANTHER" id="PTHR30231:SF4">
    <property type="entry name" value="PROTEIN NEN2"/>
    <property type="match status" value="1"/>
</dbReference>
<evidence type="ECO:0000259" key="4">
    <source>
        <dbReference type="SMART" id="SM00479"/>
    </source>
</evidence>
<dbReference type="InterPro" id="IPR006054">
    <property type="entry name" value="DnaQ"/>
</dbReference>
<name>A0ABY4CRE5_9BACL</name>
<evidence type="ECO:0000256" key="2">
    <source>
        <dbReference type="ARBA" id="ARBA00022801"/>
    </source>
</evidence>
<dbReference type="SMART" id="SM00479">
    <property type="entry name" value="EXOIII"/>
    <property type="match status" value="1"/>
</dbReference>
<keyword evidence="3" id="KW-0269">Exonuclease</keyword>
<dbReference type="InterPro" id="IPR013520">
    <property type="entry name" value="Ribonucl_H"/>
</dbReference>
<dbReference type="SUPFAM" id="SSF53098">
    <property type="entry name" value="Ribonuclease H-like"/>
    <property type="match status" value="1"/>
</dbReference>
<dbReference type="CDD" id="cd06127">
    <property type="entry name" value="DEDDh"/>
    <property type="match status" value="1"/>
</dbReference>